<name>A0A9P0MSX3_NEZVI</name>
<keyword evidence="10" id="KW-1185">Reference proteome</keyword>
<keyword evidence="2" id="KW-1003">Cell membrane</keyword>
<gene>
    <name evidence="9" type="ORF">NEZAVI_LOCUS11974</name>
</gene>
<sequence length="132" mass="15062">MIEANYLSVEIVANHHTMKNDISWSHVIMLHRKGSPYLEEMNRVIGRCRAAGLFLLWATNITTSHLSSRFQIATQISKASTKVEMDQPIKLKLLHIRGAFMLLAAGMLLSCLVLFIEIIKSKLFDTKRIRPK</sequence>
<evidence type="ECO:0000313" key="10">
    <source>
        <dbReference type="Proteomes" id="UP001152798"/>
    </source>
</evidence>
<evidence type="ECO:0000313" key="9">
    <source>
        <dbReference type="EMBL" id="CAH1403360.1"/>
    </source>
</evidence>
<reference evidence="9" key="1">
    <citation type="submission" date="2022-01" db="EMBL/GenBank/DDBJ databases">
        <authorList>
            <person name="King R."/>
        </authorList>
    </citation>
    <scope>NUCLEOTIDE SEQUENCE</scope>
</reference>
<dbReference type="PANTHER" id="PTHR42643:SF24">
    <property type="entry name" value="IONOTROPIC RECEPTOR 60A"/>
    <property type="match status" value="1"/>
</dbReference>
<evidence type="ECO:0000256" key="8">
    <source>
        <dbReference type="SAM" id="Phobius"/>
    </source>
</evidence>
<keyword evidence="5 8" id="KW-0472">Membrane</keyword>
<feature type="transmembrane region" description="Helical" evidence="8">
    <location>
        <begin position="99"/>
        <end position="119"/>
    </location>
</feature>
<evidence type="ECO:0000256" key="6">
    <source>
        <dbReference type="ARBA" id="ARBA00023170"/>
    </source>
</evidence>
<keyword evidence="3 8" id="KW-0812">Transmembrane</keyword>
<evidence type="ECO:0000256" key="1">
    <source>
        <dbReference type="ARBA" id="ARBA00004651"/>
    </source>
</evidence>
<organism evidence="9 10">
    <name type="scientific">Nezara viridula</name>
    <name type="common">Southern green stink bug</name>
    <name type="synonym">Cimex viridulus</name>
    <dbReference type="NCBI Taxonomy" id="85310"/>
    <lineage>
        <taxon>Eukaryota</taxon>
        <taxon>Metazoa</taxon>
        <taxon>Ecdysozoa</taxon>
        <taxon>Arthropoda</taxon>
        <taxon>Hexapoda</taxon>
        <taxon>Insecta</taxon>
        <taxon>Pterygota</taxon>
        <taxon>Neoptera</taxon>
        <taxon>Paraneoptera</taxon>
        <taxon>Hemiptera</taxon>
        <taxon>Heteroptera</taxon>
        <taxon>Panheteroptera</taxon>
        <taxon>Pentatomomorpha</taxon>
        <taxon>Pentatomoidea</taxon>
        <taxon>Pentatomidae</taxon>
        <taxon>Pentatominae</taxon>
        <taxon>Nezara</taxon>
    </lineage>
</organism>
<protein>
    <submittedName>
        <fullName evidence="9">Uncharacterized protein</fullName>
    </submittedName>
</protein>
<evidence type="ECO:0000256" key="3">
    <source>
        <dbReference type="ARBA" id="ARBA00022692"/>
    </source>
</evidence>
<dbReference type="AlphaFoldDB" id="A0A9P0MSX3"/>
<dbReference type="InterPro" id="IPR052192">
    <property type="entry name" value="Insect_Ionotropic_Sensory_Rcpt"/>
</dbReference>
<comment type="subcellular location">
    <subcellularLocation>
        <location evidence="1">Cell membrane</location>
        <topology evidence="1">Multi-pass membrane protein</topology>
    </subcellularLocation>
</comment>
<dbReference type="EMBL" id="OV725081">
    <property type="protein sequence ID" value="CAH1403360.1"/>
    <property type="molecule type" value="Genomic_DNA"/>
</dbReference>
<accession>A0A9P0MSX3</accession>
<keyword evidence="7" id="KW-0325">Glycoprotein</keyword>
<keyword evidence="4 8" id="KW-1133">Transmembrane helix</keyword>
<proteinExistence type="predicted"/>
<dbReference type="OrthoDB" id="8182981at2759"/>
<dbReference type="GO" id="GO:0005886">
    <property type="term" value="C:plasma membrane"/>
    <property type="evidence" value="ECO:0007669"/>
    <property type="project" value="UniProtKB-SubCell"/>
</dbReference>
<evidence type="ECO:0000256" key="5">
    <source>
        <dbReference type="ARBA" id="ARBA00023136"/>
    </source>
</evidence>
<dbReference type="PANTHER" id="PTHR42643">
    <property type="entry name" value="IONOTROPIC RECEPTOR 20A-RELATED"/>
    <property type="match status" value="1"/>
</dbReference>
<evidence type="ECO:0000256" key="7">
    <source>
        <dbReference type="ARBA" id="ARBA00023180"/>
    </source>
</evidence>
<keyword evidence="6" id="KW-0675">Receptor</keyword>
<dbReference type="Proteomes" id="UP001152798">
    <property type="component" value="Chromosome 5"/>
</dbReference>
<evidence type="ECO:0000256" key="4">
    <source>
        <dbReference type="ARBA" id="ARBA00022989"/>
    </source>
</evidence>
<evidence type="ECO:0000256" key="2">
    <source>
        <dbReference type="ARBA" id="ARBA00022475"/>
    </source>
</evidence>